<dbReference type="GO" id="GO:0004315">
    <property type="term" value="F:3-oxoacyl-[acyl-carrier-protein] synthase activity"/>
    <property type="evidence" value="ECO:0007669"/>
    <property type="project" value="InterPro"/>
</dbReference>
<dbReference type="InterPro" id="IPR014031">
    <property type="entry name" value="Ketoacyl_synth_C"/>
</dbReference>
<dbReference type="PROSITE" id="PS00606">
    <property type="entry name" value="KS3_1"/>
    <property type="match status" value="1"/>
</dbReference>
<dbReference type="Proteomes" id="UP000308917">
    <property type="component" value="Unassembled WGS sequence"/>
</dbReference>
<gene>
    <name evidence="5" type="ORF">E9531_07905</name>
</gene>
<dbReference type="NCBIfam" id="NF006618">
    <property type="entry name" value="PRK09185.1"/>
    <property type="match status" value="1"/>
</dbReference>
<dbReference type="RefSeq" id="WP_136573208.1">
    <property type="nucleotide sequence ID" value="NZ_STFG01000006.1"/>
</dbReference>
<organism evidence="5 6">
    <name type="scientific">Lampropedia puyangensis</name>
    <dbReference type="NCBI Taxonomy" id="1330072"/>
    <lineage>
        <taxon>Bacteria</taxon>
        <taxon>Pseudomonadati</taxon>
        <taxon>Pseudomonadota</taxon>
        <taxon>Betaproteobacteria</taxon>
        <taxon>Burkholderiales</taxon>
        <taxon>Comamonadaceae</taxon>
        <taxon>Lampropedia</taxon>
    </lineage>
</organism>
<comment type="similarity">
    <text evidence="1 3">Belongs to the thiolase-like superfamily. Beta-ketoacyl-ACP synthases family.</text>
</comment>
<dbReference type="EMBL" id="STFG01000006">
    <property type="protein sequence ID" value="THU02588.1"/>
    <property type="molecule type" value="Genomic_DNA"/>
</dbReference>
<keyword evidence="6" id="KW-1185">Reference proteome</keyword>
<evidence type="ECO:0000256" key="2">
    <source>
        <dbReference type="ARBA" id="ARBA00022679"/>
    </source>
</evidence>
<proteinExistence type="inferred from homology"/>
<dbReference type="AlphaFoldDB" id="A0A4S8F591"/>
<evidence type="ECO:0000256" key="3">
    <source>
        <dbReference type="RuleBase" id="RU003694"/>
    </source>
</evidence>
<dbReference type="InterPro" id="IPR014030">
    <property type="entry name" value="Ketoacyl_synth_N"/>
</dbReference>
<name>A0A4S8F591_9BURK</name>
<dbReference type="InterPro" id="IPR000794">
    <property type="entry name" value="Beta-ketoacyl_synthase"/>
</dbReference>
<dbReference type="SUPFAM" id="SSF53901">
    <property type="entry name" value="Thiolase-like"/>
    <property type="match status" value="2"/>
</dbReference>
<dbReference type="GO" id="GO:0005829">
    <property type="term" value="C:cytosol"/>
    <property type="evidence" value="ECO:0007669"/>
    <property type="project" value="TreeGrafter"/>
</dbReference>
<dbReference type="Pfam" id="PF02801">
    <property type="entry name" value="Ketoacyl-synt_C"/>
    <property type="match status" value="1"/>
</dbReference>
<dbReference type="InterPro" id="IPR020841">
    <property type="entry name" value="PKS_Beta-ketoAc_synthase_dom"/>
</dbReference>
<protein>
    <submittedName>
        <fullName evidence="5">Beta-ketoacyl-ACP synthase</fullName>
    </submittedName>
</protein>
<dbReference type="CDD" id="cd00834">
    <property type="entry name" value="KAS_I_II"/>
    <property type="match status" value="1"/>
</dbReference>
<evidence type="ECO:0000313" key="5">
    <source>
        <dbReference type="EMBL" id="THU02588.1"/>
    </source>
</evidence>
<dbReference type="GO" id="GO:0006633">
    <property type="term" value="P:fatty acid biosynthetic process"/>
    <property type="evidence" value="ECO:0007669"/>
    <property type="project" value="InterPro"/>
</dbReference>
<dbReference type="InterPro" id="IPR018201">
    <property type="entry name" value="Ketoacyl_synth_AS"/>
</dbReference>
<reference evidence="5 6" key="1">
    <citation type="journal article" date="2015" name="Antonie Van Leeuwenhoek">
        <title>Lampropedia puyangensis sp. nov., isolated from symptomatic bark of Populus ? euramericana canker and emended description of Lampropedia hyalina (Ehrenberg 1832) Lee et al. 2004.</title>
        <authorList>
            <person name="Li Y."/>
            <person name="Wang T."/>
            <person name="Piao C.G."/>
            <person name="Wang L.F."/>
            <person name="Tian G.Z."/>
            <person name="Zhu T.H."/>
            <person name="Guo M.W."/>
        </authorList>
    </citation>
    <scope>NUCLEOTIDE SEQUENCE [LARGE SCALE GENOMIC DNA]</scope>
    <source>
        <strain evidence="5 6">2-bin</strain>
    </source>
</reference>
<evidence type="ECO:0000313" key="6">
    <source>
        <dbReference type="Proteomes" id="UP000308917"/>
    </source>
</evidence>
<dbReference type="Gene3D" id="3.40.47.10">
    <property type="match status" value="1"/>
</dbReference>
<evidence type="ECO:0000259" key="4">
    <source>
        <dbReference type="PROSITE" id="PS52004"/>
    </source>
</evidence>
<dbReference type="PANTHER" id="PTHR11712:SF320">
    <property type="entry name" value="BETA-KETOACYL SYNTHASE"/>
    <property type="match status" value="1"/>
</dbReference>
<dbReference type="PANTHER" id="PTHR11712">
    <property type="entry name" value="POLYKETIDE SYNTHASE-RELATED"/>
    <property type="match status" value="1"/>
</dbReference>
<comment type="caution">
    <text evidence="5">The sequence shown here is derived from an EMBL/GenBank/DDBJ whole genome shotgun (WGS) entry which is preliminary data.</text>
</comment>
<dbReference type="OrthoDB" id="9808669at2"/>
<dbReference type="SMART" id="SM00825">
    <property type="entry name" value="PKS_KS"/>
    <property type="match status" value="1"/>
</dbReference>
<feature type="domain" description="Ketosynthase family 3 (KS3)" evidence="4">
    <location>
        <begin position="1"/>
        <end position="402"/>
    </location>
</feature>
<dbReference type="Pfam" id="PF00109">
    <property type="entry name" value="ketoacyl-synt"/>
    <property type="match status" value="1"/>
</dbReference>
<evidence type="ECO:0000256" key="1">
    <source>
        <dbReference type="ARBA" id="ARBA00008467"/>
    </source>
</evidence>
<dbReference type="InterPro" id="IPR016039">
    <property type="entry name" value="Thiolase-like"/>
</dbReference>
<accession>A0A4S8F591</accession>
<sequence>MNTLTYLNHLGITCALGDGVDAVRQSLLSSHTPHSMTCSEAYSAPGQGPLMLGIVHEPLATLTLPAPYQTRCNALLWQAAAPLTTHLDACKARYGADRIAVILGVSTSGLPEGESARRYWNEHACWPDSFDYAQQELGQPAQFLAAHWQLNGPAYTIATACSSGAKALAAGARLLQANLADIVIAGGCDVLSQFTIAGFSALESVSNERCQPLSRNRQGINLGEAASVFLMSREPAANISCAEQLVLAGWGETGDAHHLSAPDPSGQGAIRAMQKALQHAGITGQDIDYINLHGTATQQNDAMEALAVAHVFGSSVPVSSTKPLTGHTLAAAGALEAAFAWLCLRDNPHGRLPPHWWDGQYDQTLPPISPVPPNFQLGRPARYIMSNSFAFGGNNACLILGRGPL</sequence>
<dbReference type="PROSITE" id="PS52004">
    <property type="entry name" value="KS3_2"/>
    <property type="match status" value="1"/>
</dbReference>
<keyword evidence="2 3" id="KW-0808">Transferase</keyword>